<gene>
    <name evidence="3" type="ORF">GFSPODELE1_LOCUS6307</name>
</gene>
<name>A0ABP1DHK2_9APHY</name>
<feature type="compositionally biased region" description="Polar residues" evidence="2">
    <location>
        <begin position="217"/>
        <end position="230"/>
    </location>
</feature>
<protein>
    <recommendedName>
        <fullName evidence="5">BZIP domain-containing protein</fullName>
    </recommendedName>
</protein>
<feature type="compositionally biased region" description="Basic and acidic residues" evidence="2">
    <location>
        <begin position="289"/>
        <end position="299"/>
    </location>
</feature>
<dbReference type="EMBL" id="OZ037947">
    <property type="protein sequence ID" value="CAL1707326.1"/>
    <property type="molecule type" value="Genomic_DNA"/>
</dbReference>
<feature type="coiled-coil region" evidence="1">
    <location>
        <begin position="24"/>
        <end position="65"/>
    </location>
</feature>
<feature type="region of interest" description="Disordered" evidence="2">
    <location>
        <begin position="104"/>
        <end position="356"/>
    </location>
</feature>
<keyword evidence="1" id="KW-0175">Coiled coil</keyword>
<feature type="compositionally biased region" description="Polar residues" evidence="2">
    <location>
        <begin position="174"/>
        <end position="187"/>
    </location>
</feature>
<accession>A0ABP1DHK2</accession>
<evidence type="ECO:0000313" key="3">
    <source>
        <dbReference type="EMBL" id="CAL1707326.1"/>
    </source>
</evidence>
<reference evidence="4" key="1">
    <citation type="submission" date="2024-04" db="EMBL/GenBank/DDBJ databases">
        <authorList>
            <person name="Shaw F."/>
            <person name="Minotto A."/>
        </authorList>
    </citation>
    <scope>NUCLEOTIDE SEQUENCE [LARGE SCALE GENOMIC DNA]</scope>
</reference>
<dbReference type="Proteomes" id="UP001497453">
    <property type="component" value="Chromosome 4"/>
</dbReference>
<proteinExistence type="predicted"/>
<organism evidence="3 4">
    <name type="scientific">Somion occarium</name>
    <dbReference type="NCBI Taxonomy" id="3059160"/>
    <lineage>
        <taxon>Eukaryota</taxon>
        <taxon>Fungi</taxon>
        <taxon>Dikarya</taxon>
        <taxon>Basidiomycota</taxon>
        <taxon>Agaricomycotina</taxon>
        <taxon>Agaricomycetes</taxon>
        <taxon>Polyporales</taxon>
        <taxon>Cerrenaceae</taxon>
        <taxon>Somion</taxon>
    </lineage>
</organism>
<evidence type="ECO:0000313" key="4">
    <source>
        <dbReference type="Proteomes" id="UP001497453"/>
    </source>
</evidence>
<dbReference type="InterPro" id="IPR046347">
    <property type="entry name" value="bZIP_sf"/>
</dbReference>
<feature type="compositionally biased region" description="Polar residues" evidence="2">
    <location>
        <begin position="198"/>
        <end position="208"/>
    </location>
</feature>
<feature type="compositionally biased region" description="Low complexity" evidence="2">
    <location>
        <begin position="345"/>
        <end position="356"/>
    </location>
</feature>
<evidence type="ECO:0000256" key="1">
    <source>
        <dbReference type="SAM" id="Coils"/>
    </source>
</evidence>
<dbReference type="Gene3D" id="1.20.5.170">
    <property type="match status" value="1"/>
</dbReference>
<dbReference type="SUPFAM" id="SSF57959">
    <property type="entry name" value="Leucine zipper domain"/>
    <property type="match status" value="1"/>
</dbReference>
<feature type="compositionally biased region" description="Polar residues" evidence="2">
    <location>
        <begin position="133"/>
        <end position="143"/>
    </location>
</feature>
<feature type="compositionally biased region" description="Low complexity" evidence="2">
    <location>
        <begin position="241"/>
        <end position="257"/>
    </location>
</feature>
<evidence type="ECO:0008006" key="5">
    <source>
        <dbReference type="Google" id="ProtNLM"/>
    </source>
</evidence>
<sequence length="356" mass="39087">MTRGRRKDLTIPPSRALLQQRDYRARKAQYLADLEDRVRRAEGENVELKEELDQLKARLRQENGGDSAYGQELVEASSDLMQHLAAASTSLARFQRLALDKPLVPPDIRMDTDEPMTSSRSLPPPRAPPISGTMPTLSASTSLQPPPPGYATHSHSSQNQYQQSRSADHYLQTPPHTQSARPQSNYTLHPGRLAPTNGYATPSQSNHPSPYAPPSPTNSSRSGDSISRMTASPRGDQLPSLHQLNLPPPLRLRGPQHAYAQHPSRLHPDPNPPYPNGNTRSPPHNWADTAHDFRSREGRSQQGYRTTPGEESDSESDDDDHRNIPSAAPVGRVGRLSLVTSDVRSGSSSSSGSERA</sequence>
<feature type="compositionally biased region" description="Low complexity" evidence="2">
    <location>
        <begin position="154"/>
        <end position="165"/>
    </location>
</feature>
<keyword evidence="4" id="KW-1185">Reference proteome</keyword>
<evidence type="ECO:0000256" key="2">
    <source>
        <dbReference type="SAM" id="MobiDB-lite"/>
    </source>
</evidence>